<dbReference type="GO" id="GO:0008360">
    <property type="term" value="P:regulation of cell shape"/>
    <property type="evidence" value="ECO:0007669"/>
    <property type="project" value="UniProtKB-UniRule"/>
</dbReference>
<dbReference type="Proteomes" id="UP000295560">
    <property type="component" value="Unassembled WGS sequence"/>
</dbReference>
<keyword evidence="4 6" id="KW-0573">Peptidoglycan synthesis</keyword>
<proteinExistence type="predicted"/>
<keyword evidence="7" id="KW-0732">Signal</keyword>
<dbReference type="GO" id="GO:0005576">
    <property type="term" value="C:extracellular region"/>
    <property type="evidence" value="ECO:0007669"/>
    <property type="project" value="TreeGrafter"/>
</dbReference>
<evidence type="ECO:0000256" key="2">
    <source>
        <dbReference type="ARBA" id="ARBA00022679"/>
    </source>
</evidence>
<feature type="chain" id="PRO_5020622112" evidence="7">
    <location>
        <begin position="31"/>
        <end position="183"/>
    </location>
</feature>
<organism evidence="9 10">
    <name type="scientific">Pseudonocardia endophytica</name>
    <dbReference type="NCBI Taxonomy" id="401976"/>
    <lineage>
        <taxon>Bacteria</taxon>
        <taxon>Bacillati</taxon>
        <taxon>Actinomycetota</taxon>
        <taxon>Actinomycetes</taxon>
        <taxon>Pseudonocardiales</taxon>
        <taxon>Pseudonocardiaceae</taxon>
        <taxon>Pseudonocardia</taxon>
    </lineage>
</organism>
<evidence type="ECO:0000313" key="10">
    <source>
        <dbReference type="Proteomes" id="UP000295560"/>
    </source>
</evidence>
<evidence type="ECO:0000259" key="8">
    <source>
        <dbReference type="PROSITE" id="PS52029"/>
    </source>
</evidence>
<comment type="caution">
    <text evidence="9">The sequence shown here is derived from an EMBL/GenBank/DDBJ whole genome shotgun (WGS) entry which is preliminary data.</text>
</comment>
<keyword evidence="3 6" id="KW-0133">Cell shape</keyword>
<evidence type="ECO:0000256" key="4">
    <source>
        <dbReference type="ARBA" id="ARBA00022984"/>
    </source>
</evidence>
<feature type="domain" description="L,D-TPase catalytic" evidence="8">
    <location>
        <begin position="58"/>
        <end position="172"/>
    </location>
</feature>
<dbReference type="GO" id="GO:0071555">
    <property type="term" value="P:cell wall organization"/>
    <property type="evidence" value="ECO:0007669"/>
    <property type="project" value="UniProtKB-UniRule"/>
</dbReference>
<feature type="active site" description="Proton donor/acceptor" evidence="6">
    <location>
        <position position="137"/>
    </location>
</feature>
<keyword evidence="5 6" id="KW-0961">Cell wall biogenesis/degradation</keyword>
<dbReference type="GO" id="GO:0016740">
    <property type="term" value="F:transferase activity"/>
    <property type="evidence" value="ECO:0007669"/>
    <property type="project" value="UniProtKB-KW"/>
</dbReference>
<dbReference type="PROSITE" id="PS52029">
    <property type="entry name" value="LD_TPASE"/>
    <property type="match status" value="1"/>
</dbReference>
<gene>
    <name evidence="9" type="ORF">EV378_3769</name>
</gene>
<dbReference type="Gene3D" id="2.40.440.10">
    <property type="entry name" value="L,D-transpeptidase catalytic domain-like"/>
    <property type="match status" value="1"/>
</dbReference>
<dbReference type="EMBL" id="SMFZ01000002">
    <property type="protein sequence ID" value="TCK19826.1"/>
    <property type="molecule type" value="Genomic_DNA"/>
</dbReference>
<sequence length="183" mass="19309">MGTRQRTKRTTRRVVAGVLGLVTVAGVAFAGSAAADSPAADEARRQPLVAGTPCTVTAKACVDLDSQRSWLFEDGKIKQGPVAISSGGNGQETPIGHSLRVYRKDADHKSEESRLPDGRPAPMPWSTFFADGGIAFHSGSPDRSSAGCIHLADGDAKAWFDYLQVGDQVQVVSAKQEMAARGK</sequence>
<keyword evidence="10" id="KW-1185">Reference proteome</keyword>
<feature type="signal peptide" evidence="7">
    <location>
        <begin position="1"/>
        <end position="30"/>
    </location>
</feature>
<dbReference type="GO" id="GO:0018104">
    <property type="term" value="P:peptidoglycan-protein cross-linking"/>
    <property type="evidence" value="ECO:0007669"/>
    <property type="project" value="TreeGrafter"/>
</dbReference>
<evidence type="ECO:0000256" key="3">
    <source>
        <dbReference type="ARBA" id="ARBA00022960"/>
    </source>
</evidence>
<dbReference type="SUPFAM" id="SSF141523">
    <property type="entry name" value="L,D-transpeptidase catalytic domain-like"/>
    <property type="match status" value="1"/>
</dbReference>
<dbReference type="PANTHER" id="PTHR30582">
    <property type="entry name" value="L,D-TRANSPEPTIDASE"/>
    <property type="match status" value="1"/>
</dbReference>
<evidence type="ECO:0000256" key="6">
    <source>
        <dbReference type="PROSITE-ProRule" id="PRU01373"/>
    </source>
</evidence>
<reference evidence="9 10" key="1">
    <citation type="submission" date="2019-03" db="EMBL/GenBank/DDBJ databases">
        <title>Sequencing the genomes of 1000 actinobacteria strains.</title>
        <authorList>
            <person name="Klenk H.-P."/>
        </authorList>
    </citation>
    <scope>NUCLEOTIDE SEQUENCE [LARGE SCALE GENOMIC DNA]</scope>
    <source>
        <strain evidence="9 10">DSM 44969</strain>
    </source>
</reference>
<dbReference type="GO" id="GO:0071972">
    <property type="term" value="F:peptidoglycan L,D-transpeptidase activity"/>
    <property type="evidence" value="ECO:0007669"/>
    <property type="project" value="TreeGrafter"/>
</dbReference>
<dbReference type="OrthoDB" id="8887048at2"/>
<dbReference type="UniPathway" id="UPA00219"/>
<dbReference type="RefSeq" id="WP_132428124.1">
    <property type="nucleotide sequence ID" value="NZ_SMFZ01000002.1"/>
</dbReference>
<dbReference type="AlphaFoldDB" id="A0A4V2PH97"/>
<dbReference type="CDD" id="cd16913">
    <property type="entry name" value="YkuD_like"/>
    <property type="match status" value="1"/>
</dbReference>
<evidence type="ECO:0000313" key="9">
    <source>
        <dbReference type="EMBL" id="TCK19826.1"/>
    </source>
</evidence>
<accession>A0A4V2PH97</accession>
<dbReference type="Pfam" id="PF03734">
    <property type="entry name" value="YkuD"/>
    <property type="match status" value="1"/>
</dbReference>
<feature type="active site" description="Nucleophile" evidence="6">
    <location>
        <position position="148"/>
    </location>
</feature>
<evidence type="ECO:0000256" key="5">
    <source>
        <dbReference type="ARBA" id="ARBA00023316"/>
    </source>
</evidence>
<comment type="pathway">
    <text evidence="1 6">Cell wall biogenesis; peptidoglycan biosynthesis.</text>
</comment>
<evidence type="ECO:0000256" key="7">
    <source>
        <dbReference type="SAM" id="SignalP"/>
    </source>
</evidence>
<keyword evidence="2" id="KW-0808">Transferase</keyword>
<name>A0A4V2PH97_PSEEN</name>
<dbReference type="PANTHER" id="PTHR30582:SF33">
    <property type="entry name" value="EXPORTED PROTEIN"/>
    <property type="match status" value="1"/>
</dbReference>
<dbReference type="InterPro" id="IPR038063">
    <property type="entry name" value="Transpep_catalytic_dom"/>
</dbReference>
<evidence type="ECO:0000256" key="1">
    <source>
        <dbReference type="ARBA" id="ARBA00004752"/>
    </source>
</evidence>
<dbReference type="InterPro" id="IPR050979">
    <property type="entry name" value="LD-transpeptidase"/>
</dbReference>
<dbReference type="InterPro" id="IPR005490">
    <property type="entry name" value="LD_TPept_cat_dom"/>
</dbReference>
<protein>
    <submittedName>
        <fullName evidence="9">L,D-transpeptidase-like protein</fullName>
    </submittedName>
</protein>